<dbReference type="PATRIC" id="fig|1144316.3.peg.2880"/>
<evidence type="ECO:0000313" key="4">
    <source>
        <dbReference type="EMBL" id="EJL70322.1"/>
    </source>
</evidence>
<sequence length="387" mass="41444">MKKTLLLCGALTSNIILCQVGIVTDMPGSTLTVAGSVAAPYKSVTAAYTMTKDDYFVSSNASTNTTISLPAFNDTTPVFNGRIYEIKNASTTSTLTVAAQAGELINSTTATGIATITLLPTESVELIKTNVNSATGVTWELKGHKITQSPIVTEPWYNSATSTGATGVGQTIYHSGKVGVGTNNPLSIFDVNGAIRYTSGTVPIPNTTNSSIIAWNSLQSGFGESEFINYRGTGGGGFRFYTLTSGVPVYGVHNIAFINIAGVYTNSDTRLKTNITDVNNGISKVMAMRPVMYDIHSDRKSLENSKMTFGKDDKMIHSAGFLAQELAKILPEAVDIPKDESKQIYSVNYGAIVPVLTKAIQEQQSEIETLKAEIRKLSDLMSIRNDK</sequence>
<gene>
    <name evidence="4" type="ORF">PMI13_02864</name>
</gene>
<evidence type="ECO:0000313" key="5">
    <source>
        <dbReference type="Proteomes" id="UP000007509"/>
    </source>
</evidence>
<keyword evidence="5" id="KW-1185">Reference proteome</keyword>
<dbReference type="GO" id="GO:0003700">
    <property type="term" value="F:DNA-binding transcription factor activity"/>
    <property type="evidence" value="ECO:0007669"/>
    <property type="project" value="TreeGrafter"/>
</dbReference>
<organism evidence="4 5">
    <name type="scientific">Chryseobacterium populi</name>
    <dbReference type="NCBI Taxonomy" id="1144316"/>
    <lineage>
        <taxon>Bacteria</taxon>
        <taxon>Pseudomonadati</taxon>
        <taxon>Bacteroidota</taxon>
        <taxon>Flavobacteriia</taxon>
        <taxon>Flavobacteriales</taxon>
        <taxon>Weeksellaceae</taxon>
        <taxon>Chryseobacterium group</taxon>
        <taxon>Chryseobacterium</taxon>
    </lineage>
</organism>
<dbReference type="InterPro" id="IPR030392">
    <property type="entry name" value="S74_ICA"/>
</dbReference>
<keyword evidence="1" id="KW-0175">Coiled coil</keyword>
<proteinExistence type="predicted"/>
<dbReference type="GO" id="GO:0045893">
    <property type="term" value="P:positive regulation of DNA-templated transcription"/>
    <property type="evidence" value="ECO:0007669"/>
    <property type="project" value="TreeGrafter"/>
</dbReference>
<dbReference type="RefSeq" id="WP_007844811.1">
    <property type="nucleotide sequence ID" value="NZ_AKJY01000056.1"/>
</dbReference>
<dbReference type="PANTHER" id="PTHR13029">
    <property type="match status" value="1"/>
</dbReference>
<name>J2SXF2_9FLAO</name>
<evidence type="ECO:0000256" key="1">
    <source>
        <dbReference type="SAM" id="Coils"/>
    </source>
</evidence>
<protein>
    <recommendedName>
        <fullName evidence="3">Peptidase S74 domain-containing protein</fullName>
    </recommendedName>
</protein>
<dbReference type="OrthoDB" id="1251128at2"/>
<keyword evidence="2" id="KW-0732">Signal</keyword>
<dbReference type="PROSITE" id="PS51688">
    <property type="entry name" value="ICA"/>
    <property type="match status" value="1"/>
</dbReference>
<dbReference type="InterPro" id="IPR051577">
    <property type="entry name" value="MRF-like"/>
</dbReference>
<reference evidence="4 5" key="1">
    <citation type="journal article" date="2012" name="J. Bacteriol.">
        <title>Twenty-one genome sequences from Pseudomonas species and 19 genome sequences from diverse bacteria isolated from the rhizosphere and endosphere of Populus deltoides.</title>
        <authorList>
            <person name="Brown S.D."/>
            <person name="Utturkar S.M."/>
            <person name="Klingeman D.M."/>
            <person name="Johnson C.M."/>
            <person name="Martin S.L."/>
            <person name="Land M.L."/>
            <person name="Lu T.Y."/>
            <person name="Schadt C.W."/>
            <person name="Doktycz M.J."/>
            <person name="Pelletier D.A."/>
        </authorList>
    </citation>
    <scope>NUCLEOTIDE SEQUENCE [LARGE SCALE GENOMIC DNA]</scope>
    <source>
        <strain evidence="4 5">CF314</strain>
    </source>
</reference>
<dbReference type="Proteomes" id="UP000007509">
    <property type="component" value="Unassembled WGS sequence"/>
</dbReference>
<feature type="domain" description="Peptidase S74" evidence="3">
    <location>
        <begin position="267"/>
        <end position="374"/>
    </location>
</feature>
<evidence type="ECO:0000259" key="3">
    <source>
        <dbReference type="PROSITE" id="PS51688"/>
    </source>
</evidence>
<feature type="chain" id="PRO_5003755462" description="Peptidase S74 domain-containing protein" evidence="2">
    <location>
        <begin position="19"/>
        <end position="387"/>
    </location>
</feature>
<feature type="coiled-coil region" evidence="1">
    <location>
        <begin position="353"/>
        <end position="380"/>
    </location>
</feature>
<comment type="caution">
    <text evidence="4">The sequence shown here is derived from an EMBL/GenBank/DDBJ whole genome shotgun (WGS) entry which is preliminary data.</text>
</comment>
<evidence type="ECO:0000256" key="2">
    <source>
        <dbReference type="SAM" id="SignalP"/>
    </source>
</evidence>
<dbReference type="GO" id="GO:0016540">
    <property type="term" value="P:protein autoprocessing"/>
    <property type="evidence" value="ECO:0007669"/>
    <property type="project" value="TreeGrafter"/>
</dbReference>
<accession>J2SXF2</accession>
<dbReference type="EMBL" id="AKJY01000056">
    <property type="protein sequence ID" value="EJL70322.1"/>
    <property type="molecule type" value="Genomic_DNA"/>
</dbReference>
<dbReference type="PANTHER" id="PTHR13029:SF18">
    <property type="entry name" value="MYELIN REGULATORY FACTOR HOMOLOG 1"/>
    <property type="match status" value="1"/>
</dbReference>
<dbReference type="AlphaFoldDB" id="J2SXF2"/>
<dbReference type="GO" id="GO:0043565">
    <property type="term" value="F:sequence-specific DNA binding"/>
    <property type="evidence" value="ECO:0007669"/>
    <property type="project" value="TreeGrafter"/>
</dbReference>
<dbReference type="Pfam" id="PF13884">
    <property type="entry name" value="Peptidase_S74"/>
    <property type="match status" value="1"/>
</dbReference>
<feature type="signal peptide" evidence="2">
    <location>
        <begin position="1"/>
        <end position="18"/>
    </location>
</feature>